<sequence length="121" mass="14072">MSGRNNKEVQEWAMKTRRPKSRKHENSEETSKDGDSSKTPEPKRPRKQKAKSSGGPTNPFLIFFLRMRSKKPNEHVTTIAKAAGKQWAKMTPDQRQKYVKMASVAKKKRVYKKKKRDDDPE</sequence>
<comment type="caution">
    <text evidence="4">The sequence shown here is derived from an EMBL/GenBank/DDBJ whole genome shotgun (WGS) entry which is preliminary data.</text>
</comment>
<dbReference type="Proteomes" id="UP000826195">
    <property type="component" value="Unassembled WGS sequence"/>
</dbReference>
<evidence type="ECO:0000256" key="2">
    <source>
        <dbReference type="SAM" id="MobiDB-lite"/>
    </source>
</evidence>
<name>A0AAV7I952_COTGL</name>
<evidence type="ECO:0000313" key="5">
    <source>
        <dbReference type="Proteomes" id="UP000826195"/>
    </source>
</evidence>
<reference evidence="4 5" key="1">
    <citation type="journal article" date="2021" name="J. Hered.">
        <title>A chromosome-level genome assembly of the parasitoid wasp, Cotesia glomerata (Hymenoptera: Braconidae).</title>
        <authorList>
            <person name="Pinto B.J."/>
            <person name="Weis J.J."/>
            <person name="Gamble T."/>
            <person name="Ode P.J."/>
            <person name="Paul R."/>
            <person name="Zaspel J.M."/>
        </authorList>
    </citation>
    <scope>NUCLEOTIDE SEQUENCE [LARGE SCALE GENOMIC DNA]</scope>
    <source>
        <strain evidence="4">CgM1</strain>
    </source>
</reference>
<dbReference type="SMART" id="SM00398">
    <property type="entry name" value="HMG"/>
    <property type="match status" value="1"/>
</dbReference>
<dbReference type="GO" id="GO:0005634">
    <property type="term" value="C:nucleus"/>
    <property type="evidence" value="ECO:0007669"/>
    <property type="project" value="UniProtKB-UniRule"/>
</dbReference>
<feature type="region of interest" description="Disordered" evidence="2">
    <location>
        <begin position="1"/>
        <end position="60"/>
    </location>
</feature>
<keyword evidence="1" id="KW-0238">DNA-binding</keyword>
<keyword evidence="5" id="KW-1185">Reference proteome</keyword>
<dbReference type="Pfam" id="PF00505">
    <property type="entry name" value="HMG_box"/>
    <property type="match status" value="1"/>
</dbReference>
<accession>A0AAV7I952</accession>
<proteinExistence type="predicted"/>
<feature type="DNA-binding region" description="HMG box" evidence="1">
    <location>
        <begin position="53"/>
        <end position="119"/>
    </location>
</feature>
<feature type="domain" description="HMG box" evidence="3">
    <location>
        <begin position="53"/>
        <end position="119"/>
    </location>
</feature>
<dbReference type="PROSITE" id="PS50118">
    <property type="entry name" value="HMG_BOX_2"/>
    <property type="match status" value="1"/>
</dbReference>
<dbReference type="Gene3D" id="1.10.30.10">
    <property type="entry name" value="High mobility group box domain"/>
    <property type="match status" value="1"/>
</dbReference>
<dbReference type="CDD" id="cd00084">
    <property type="entry name" value="HMG-box_SF"/>
    <property type="match status" value="1"/>
</dbReference>
<dbReference type="SUPFAM" id="SSF47095">
    <property type="entry name" value="HMG-box"/>
    <property type="match status" value="1"/>
</dbReference>
<protein>
    <recommendedName>
        <fullName evidence="3">HMG box domain-containing protein</fullName>
    </recommendedName>
</protein>
<feature type="compositionally biased region" description="Basic and acidic residues" evidence="2">
    <location>
        <begin position="24"/>
        <end position="43"/>
    </location>
</feature>
<feature type="compositionally biased region" description="Basic and acidic residues" evidence="2">
    <location>
        <begin position="1"/>
        <end position="10"/>
    </location>
</feature>
<evidence type="ECO:0000259" key="3">
    <source>
        <dbReference type="PROSITE" id="PS50118"/>
    </source>
</evidence>
<dbReference type="AlphaFoldDB" id="A0AAV7I952"/>
<dbReference type="EMBL" id="JAHXZJ010002237">
    <property type="protein sequence ID" value="KAH0547253.1"/>
    <property type="molecule type" value="Genomic_DNA"/>
</dbReference>
<dbReference type="InterPro" id="IPR009071">
    <property type="entry name" value="HMG_box_dom"/>
</dbReference>
<evidence type="ECO:0000256" key="1">
    <source>
        <dbReference type="PROSITE-ProRule" id="PRU00267"/>
    </source>
</evidence>
<dbReference type="GO" id="GO:0003677">
    <property type="term" value="F:DNA binding"/>
    <property type="evidence" value="ECO:0007669"/>
    <property type="project" value="UniProtKB-UniRule"/>
</dbReference>
<evidence type="ECO:0000313" key="4">
    <source>
        <dbReference type="EMBL" id="KAH0547253.1"/>
    </source>
</evidence>
<dbReference type="InterPro" id="IPR036910">
    <property type="entry name" value="HMG_box_dom_sf"/>
</dbReference>
<organism evidence="4 5">
    <name type="scientific">Cotesia glomerata</name>
    <name type="common">Lepidopteran parasitic wasp</name>
    <name type="synonym">Apanteles glomeratus</name>
    <dbReference type="NCBI Taxonomy" id="32391"/>
    <lineage>
        <taxon>Eukaryota</taxon>
        <taxon>Metazoa</taxon>
        <taxon>Ecdysozoa</taxon>
        <taxon>Arthropoda</taxon>
        <taxon>Hexapoda</taxon>
        <taxon>Insecta</taxon>
        <taxon>Pterygota</taxon>
        <taxon>Neoptera</taxon>
        <taxon>Endopterygota</taxon>
        <taxon>Hymenoptera</taxon>
        <taxon>Apocrita</taxon>
        <taxon>Ichneumonoidea</taxon>
        <taxon>Braconidae</taxon>
        <taxon>Microgastrinae</taxon>
        <taxon>Cotesia</taxon>
    </lineage>
</organism>
<keyword evidence="1" id="KW-0539">Nucleus</keyword>
<gene>
    <name evidence="4" type="ORF">KQX54_018073</name>
</gene>